<dbReference type="GO" id="GO:0030127">
    <property type="term" value="C:COPII vesicle coat"/>
    <property type="evidence" value="ECO:0007669"/>
    <property type="project" value="InterPro"/>
</dbReference>
<dbReference type="SUPFAM" id="SSF82919">
    <property type="entry name" value="Zn-finger domain of Sec23/24"/>
    <property type="match status" value="1"/>
</dbReference>
<dbReference type="InterPro" id="IPR006895">
    <property type="entry name" value="Znf_Sec23_Sec24"/>
</dbReference>
<dbReference type="InterPro" id="IPR036175">
    <property type="entry name" value="Sec23/24_helical_dom_sf"/>
</dbReference>
<accession>A0A7S0WBM9</accession>
<evidence type="ECO:0000256" key="1">
    <source>
        <dbReference type="ARBA" id="ARBA00008334"/>
    </source>
</evidence>
<keyword evidence="2" id="KW-0813">Transport</keyword>
<dbReference type="GO" id="GO:0006886">
    <property type="term" value="P:intracellular protein transport"/>
    <property type="evidence" value="ECO:0007669"/>
    <property type="project" value="InterPro"/>
</dbReference>
<evidence type="ECO:0000259" key="7">
    <source>
        <dbReference type="Pfam" id="PF08033"/>
    </source>
</evidence>
<organism evidence="8">
    <name type="scientific">Hemiselmis tepida</name>
    <dbReference type="NCBI Taxonomy" id="464990"/>
    <lineage>
        <taxon>Eukaryota</taxon>
        <taxon>Cryptophyceae</taxon>
        <taxon>Cryptomonadales</taxon>
        <taxon>Hemiselmidaceae</taxon>
        <taxon>Hemiselmis</taxon>
    </lineage>
</organism>
<protein>
    <recommendedName>
        <fullName evidence="9">Protein transport protein SEC23</fullName>
    </recommendedName>
</protein>
<comment type="similarity">
    <text evidence="1">Belongs to the SEC23/SEC24 family. SEC24 subfamily.</text>
</comment>
<dbReference type="SUPFAM" id="SSF53300">
    <property type="entry name" value="vWA-like"/>
    <property type="match status" value="1"/>
</dbReference>
<dbReference type="GO" id="GO:0008270">
    <property type="term" value="F:zinc ion binding"/>
    <property type="evidence" value="ECO:0007669"/>
    <property type="project" value="InterPro"/>
</dbReference>
<evidence type="ECO:0000259" key="5">
    <source>
        <dbReference type="Pfam" id="PF04811"/>
    </source>
</evidence>
<feature type="domain" description="Sec23/Sec24 trunk" evidence="5">
    <location>
        <begin position="142"/>
        <end position="372"/>
    </location>
</feature>
<dbReference type="Gene3D" id="3.40.50.410">
    <property type="entry name" value="von Willebrand factor, type A domain"/>
    <property type="match status" value="1"/>
</dbReference>
<feature type="domain" description="Sec23/Sec24 beta-sandwich" evidence="7">
    <location>
        <begin position="391"/>
        <end position="462"/>
    </location>
</feature>
<dbReference type="InterPro" id="IPR006900">
    <property type="entry name" value="Sec23/24_helical_dom"/>
</dbReference>
<sequence length="746" mass="80923">MANKSIAAPHRGAAVFGTMLRPSLKRTPEAAAVKDSAGLPWGCCVTPLAPAMDTHPNLQTIGADEVPRCCECFAYINAYCMFERKAWLCSLCGTRNELGQRYATSMQRAGLEEMQRGIVDVLEDCIEVDDVFSSDLRPQERPAVIAVVDVSGSEESVEMARTGLLAMLAALPDACLFGMVSVDSSVSVWDMRGDFPHCYSVGISGDGEVQVPLEEVLPVDCMLVQVSENRRGIENAIEMLAPTPPSFTRGAARGGLAFGPAVDGLLEAFEAEPFCSLRLVAILGHLPSVGVGSLQPIDGAAAARDGKKQGSKKGFDGIEASGDYAELADRVVALSACVDLFVVSEEGYAGIDALLPLVEKSGGTLVHYPSVAACTLPTDLNKCFSRPFATGALLRVRCSSGFRVARAYGHLSPDDQYENLYHVACCHSDSSFAVDFEFDNPSGVVANLDVHPTVQCAFSYTCVVPVGEGDAGSYQVQRRLRIETVRTDIGRQALELYSSVDAEVVMSLLCHKIGEAIRKEGMAEARMLLQDWLVILTARYNQHVMRRTGAGMDTSFAKYPPLQMLPRFVHGMLRGRMMDAQRASRDERAFVRHLCCSLRPEFVCLMLYPRLSFFEDLDATLPGDTPLVLSHSAIDQDTPHLYILDSLTEVHIFYPRAAKGAVPFPPPADSGVRAFVQATKEGRPLCPSVYNCSEGDASGLDFSARLWEDRHLNAPSSSDWAVSADLGYDAFMLALKEEVKGFMDSS</sequence>
<dbReference type="InterPro" id="IPR036174">
    <property type="entry name" value="Znf_Sec23_Sec24_sf"/>
</dbReference>
<evidence type="ECO:0000256" key="2">
    <source>
        <dbReference type="ARBA" id="ARBA00022448"/>
    </source>
</evidence>
<dbReference type="PANTHER" id="PTHR13803:SF17">
    <property type="entry name" value="PROTEIN TRANSPORT PROTEIN SEC24"/>
    <property type="match status" value="1"/>
</dbReference>
<dbReference type="AlphaFoldDB" id="A0A7S0WBM9"/>
<dbReference type="InterPro" id="IPR006896">
    <property type="entry name" value="Sec23/24_trunk_dom"/>
</dbReference>
<dbReference type="PANTHER" id="PTHR13803">
    <property type="entry name" value="SEC24-RELATED PROTEIN"/>
    <property type="match status" value="1"/>
</dbReference>
<dbReference type="GO" id="GO:0090110">
    <property type="term" value="P:COPII-coated vesicle cargo loading"/>
    <property type="evidence" value="ECO:0007669"/>
    <property type="project" value="TreeGrafter"/>
</dbReference>
<proteinExistence type="inferred from homology"/>
<dbReference type="Pfam" id="PF04815">
    <property type="entry name" value="Sec23_helical"/>
    <property type="match status" value="1"/>
</dbReference>
<dbReference type="Gene3D" id="2.30.30.380">
    <property type="entry name" value="Zn-finger domain of Sec23/24"/>
    <property type="match status" value="1"/>
</dbReference>
<dbReference type="InterPro" id="IPR012990">
    <property type="entry name" value="Beta-sandwich_Sec23_24"/>
</dbReference>
<dbReference type="EMBL" id="HBFN01032642">
    <property type="protein sequence ID" value="CAD8805228.1"/>
    <property type="molecule type" value="Transcribed_RNA"/>
</dbReference>
<dbReference type="Pfam" id="PF04810">
    <property type="entry name" value="zf-Sec23_Sec24"/>
    <property type="match status" value="1"/>
</dbReference>
<evidence type="ECO:0000259" key="6">
    <source>
        <dbReference type="Pfam" id="PF04815"/>
    </source>
</evidence>
<evidence type="ECO:0000256" key="3">
    <source>
        <dbReference type="ARBA" id="ARBA00022927"/>
    </source>
</evidence>
<dbReference type="SUPFAM" id="SSF81811">
    <property type="entry name" value="Helical domain of Sec23/24"/>
    <property type="match status" value="1"/>
</dbReference>
<dbReference type="InterPro" id="IPR036465">
    <property type="entry name" value="vWFA_dom_sf"/>
</dbReference>
<dbReference type="Pfam" id="PF04811">
    <property type="entry name" value="Sec23_trunk"/>
    <property type="match status" value="1"/>
</dbReference>
<evidence type="ECO:0000313" key="8">
    <source>
        <dbReference type="EMBL" id="CAD8805228.1"/>
    </source>
</evidence>
<dbReference type="Pfam" id="PF08033">
    <property type="entry name" value="Sec23_BS"/>
    <property type="match status" value="1"/>
</dbReference>
<dbReference type="InterPro" id="IPR050550">
    <property type="entry name" value="SEC23_SEC24_subfamily"/>
</dbReference>
<dbReference type="GO" id="GO:0070971">
    <property type="term" value="C:endoplasmic reticulum exit site"/>
    <property type="evidence" value="ECO:0007669"/>
    <property type="project" value="TreeGrafter"/>
</dbReference>
<name>A0A7S0WBM9_9CRYP</name>
<dbReference type="SUPFAM" id="SSF81995">
    <property type="entry name" value="beta-sandwich domain of Sec23/24"/>
    <property type="match status" value="1"/>
</dbReference>
<evidence type="ECO:0008006" key="9">
    <source>
        <dbReference type="Google" id="ProtNLM"/>
    </source>
</evidence>
<dbReference type="GO" id="GO:0000149">
    <property type="term" value="F:SNARE binding"/>
    <property type="evidence" value="ECO:0007669"/>
    <property type="project" value="TreeGrafter"/>
</dbReference>
<dbReference type="Gene3D" id="1.20.120.730">
    <property type="entry name" value="Sec23/Sec24 helical domain"/>
    <property type="match status" value="1"/>
</dbReference>
<keyword evidence="3" id="KW-0653">Protein transport</keyword>
<feature type="domain" description="Sec23/Sec24 helical" evidence="6">
    <location>
        <begin position="501"/>
        <end position="601"/>
    </location>
</feature>
<gene>
    <name evidence="8" type="ORF">HTEP1355_LOCUS18907</name>
</gene>
<evidence type="ECO:0000259" key="4">
    <source>
        <dbReference type="Pfam" id="PF04810"/>
    </source>
</evidence>
<feature type="domain" description="Zinc finger Sec23/Sec24-type" evidence="4">
    <location>
        <begin position="67"/>
        <end position="102"/>
    </location>
</feature>
<reference evidence="8" key="1">
    <citation type="submission" date="2021-01" db="EMBL/GenBank/DDBJ databases">
        <authorList>
            <person name="Corre E."/>
            <person name="Pelletier E."/>
            <person name="Niang G."/>
            <person name="Scheremetjew M."/>
            <person name="Finn R."/>
            <person name="Kale V."/>
            <person name="Holt S."/>
            <person name="Cochrane G."/>
            <person name="Meng A."/>
            <person name="Brown T."/>
            <person name="Cohen L."/>
        </authorList>
    </citation>
    <scope>NUCLEOTIDE SEQUENCE</scope>
    <source>
        <strain evidence="8">CCMP443</strain>
    </source>
</reference>